<keyword evidence="5" id="KW-1185">Reference proteome</keyword>
<dbReference type="InterPro" id="IPR037278">
    <property type="entry name" value="ARFGAP/RecO"/>
</dbReference>
<evidence type="ECO:0000256" key="1">
    <source>
        <dbReference type="PROSITE-ProRule" id="PRU00288"/>
    </source>
</evidence>
<dbReference type="SUPFAM" id="SSF57863">
    <property type="entry name" value="ArfGap/RecO-like zinc finger"/>
    <property type="match status" value="1"/>
</dbReference>
<dbReference type="Proteomes" id="UP001642484">
    <property type="component" value="Unassembled WGS sequence"/>
</dbReference>
<dbReference type="SMART" id="SM00239">
    <property type="entry name" value="C2"/>
    <property type="match status" value="1"/>
</dbReference>
<evidence type="ECO:0000313" key="5">
    <source>
        <dbReference type="Proteomes" id="UP001642484"/>
    </source>
</evidence>
<dbReference type="CDD" id="cd08204">
    <property type="entry name" value="ArfGap"/>
    <property type="match status" value="1"/>
</dbReference>
<dbReference type="PROSITE" id="PS50004">
    <property type="entry name" value="C2"/>
    <property type="match status" value="1"/>
</dbReference>
<dbReference type="EMBL" id="CAXAMN010023361">
    <property type="protein sequence ID" value="CAK9077072.1"/>
    <property type="molecule type" value="Genomic_DNA"/>
</dbReference>
<evidence type="ECO:0000313" key="4">
    <source>
        <dbReference type="EMBL" id="CAK9077072.1"/>
    </source>
</evidence>
<dbReference type="Pfam" id="PF00168">
    <property type="entry name" value="C2"/>
    <property type="match status" value="1"/>
</dbReference>
<dbReference type="InterPro" id="IPR000008">
    <property type="entry name" value="C2_dom"/>
</dbReference>
<dbReference type="PRINTS" id="PR00405">
    <property type="entry name" value="REVINTRACTNG"/>
</dbReference>
<dbReference type="InterPro" id="IPR038508">
    <property type="entry name" value="ArfGAP_dom_sf"/>
</dbReference>
<dbReference type="InterPro" id="IPR035892">
    <property type="entry name" value="C2_domain_sf"/>
</dbReference>
<reference evidence="4 5" key="1">
    <citation type="submission" date="2024-02" db="EMBL/GenBank/DDBJ databases">
        <authorList>
            <person name="Chen Y."/>
            <person name="Shah S."/>
            <person name="Dougan E. K."/>
            <person name="Thang M."/>
            <person name="Chan C."/>
        </authorList>
    </citation>
    <scope>NUCLEOTIDE SEQUENCE [LARGE SCALE GENOMIC DNA]</scope>
</reference>
<dbReference type="SUPFAM" id="SSF49562">
    <property type="entry name" value="C2 domain (Calcium/lipid-binding domain, CaLB)"/>
    <property type="match status" value="1"/>
</dbReference>
<dbReference type="PANTHER" id="PTHR46220">
    <property type="entry name" value="ADP-RIBOSYLATION FACTOR GTPASE-ACTIVATING PROTEIN AGD12"/>
    <property type="match status" value="1"/>
</dbReference>
<dbReference type="InterPro" id="IPR044518">
    <property type="entry name" value="ARF_GAP_AGD11/12/13"/>
</dbReference>
<keyword evidence="1" id="KW-0862">Zinc</keyword>
<gene>
    <name evidence="4" type="ORF">CCMP2556_LOCUS37983</name>
</gene>
<accession>A0ABP0PPA8</accession>
<dbReference type="Pfam" id="PF01412">
    <property type="entry name" value="ArfGap"/>
    <property type="match status" value="1"/>
</dbReference>
<keyword evidence="1" id="KW-0479">Metal-binding</keyword>
<organism evidence="4 5">
    <name type="scientific">Durusdinium trenchii</name>
    <dbReference type="NCBI Taxonomy" id="1381693"/>
    <lineage>
        <taxon>Eukaryota</taxon>
        <taxon>Sar</taxon>
        <taxon>Alveolata</taxon>
        <taxon>Dinophyceae</taxon>
        <taxon>Suessiales</taxon>
        <taxon>Symbiodiniaceae</taxon>
        <taxon>Durusdinium</taxon>
    </lineage>
</organism>
<sequence length="329" mass="36963">MDPSEVQLQEIEDKEFKKEWPRLLTEAEVKKIIDMPGNQTCADCGHATSLLPTWASISFGVVLCSHAAGRHRSLGAHISRVFSLTLDKWDRENYERMLKTGNDLANSELECKLPEGFTKPCETGDNFAEFMVALDKFVRSKYQEKAFTRSGSGKLVESAQTKSMATIGSMQFSGVLLIKVKSARQLICLDVTSQSDPYVAAEMEGGQQKVRTKTVKDCANPVWDEVLMLNVRNFRSDVLRLAVWDADTLSEDDKIGHCEIPLRHLLRRASNDEHDEGHVRRMPDVATTGVFDDLILTGGDPHPCICVRLFQRNTPRGFLSVELTYQPLE</sequence>
<dbReference type="PROSITE" id="PS50115">
    <property type="entry name" value="ARFGAP"/>
    <property type="match status" value="1"/>
</dbReference>
<protein>
    <submittedName>
        <fullName evidence="4">Uncharacterized protein</fullName>
    </submittedName>
</protein>
<feature type="domain" description="Arf-GAP" evidence="3">
    <location>
        <begin position="26"/>
        <end position="161"/>
    </location>
</feature>
<evidence type="ECO:0000259" key="2">
    <source>
        <dbReference type="PROSITE" id="PS50004"/>
    </source>
</evidence>
<dbReference type="Gene3D" id="1.10.220.150">
    <property type="entry name" value="Arf GTPase activating protein"/>
    <property type="match status" value="1"/>
</dbReference>
<dbReference type="SMART" id="SM00105">
    <property type="entry name" value="ArfGap"/>
    <property type="match status" value="1"/>
</dbReference>
<comment type="caution">
    <text evidence="4">The sequence shown here is derived from an EMBL/GenBank/DDBJ whole genome shotgun (WGS) entry which is preliminary data.</text>
</comment>
<proteinExistence type="predicted"/>
<dbReference type="PANTHER" id="PTHR46220:SF1">
    <property type="entry name" value="ADP-RIBOSYLATION FACTOR GTPASE-ACTIVATING PROTEIN AGD12"/>
    <property type="match status" value="1"/>
</dbReference>
<dbReference type="CDD" id="cd00030">
    <property type="entry name" value="C2"/>
    <property type="match status" value="1"/>
</dbReference>
<name>A0ABP0PPA8_9DINO</name>
<evidence type="ECO:0000259" key="3">
    <source>
        <dbReference type="PROSITE" id="PS50115"/>
    </source>
</evidence>
<feature type="domain" description="C2" evidence="2">
    <location>
        <begin position="151"/>
        <end position="278"/>
    </location>
</feature>
<dbReference type="InterPro" id="IPR001164">
    <property type="entry name" value="ArfGAP_dom"/>
</dbReference>
<keyword evidence="1" id="KW-0863">Zinc-finger</keyword>
<dbReference type="Gene3D" id="2.60.40.150">
    <property type="entry name" value="C2 domain"/>
    <property type="match status" value="1"/>
</dbReference>